<dbReference type="PANTHER" id="PTHR43847:SF1">
    <property type="entry name" value="BLL3993 PROTEIN"/>
    <property type="match status" value="1"/>
</dbReference>
<gene>
    <name evidence="6" type="ORF">LZC94_22270</name>
</gene>
<keyword evidence="7" id="KW-1185">Reference proteome</keyword>
<keyword evidence="3 5" id="KW-1133">Transmembrane helix</keyword>
<comment type="subcellular location">
    <subcellularLocation>
        <location evidence="1">Endomembrane system</location>
        <topology evidence="1">Multi-pass membrane protein</topology>
    </subcellularLocation>
</comment>
<accession>A0ABZ2MBP0</accession>
<evidence type="ECO:0000256" key="5">
    <source>
        <dbReference type="SAM" id="Phobius"/>
    </source>
</evidence>
<dbReference type="RefSeq" id="WP_394829534.1">
    <property type="nucleotide sequence ID" value="NZ_CP089984.1"/>
</dbReference>
<organism evidence="6 7">
    <name type="scientific">Pendulispora albinea</name>
    <dbReference type="NCBI Taxonomy" id="2741071"/>
    <lineage>
        <taxon>Bacteria</taxon>
        <taxon>Pseudomonadati</taxon>
        <taxon>Myxococcota</taxon>
        <taxon>Myxococcia</taxon>
        <taxon>Myxococcales</taxon>
        <taxon>Sorangiineae</taxon>
        <taxon>Pendulisporaceae</taxon>
        <taxon>Pendulispora</taxon>
    </lineage>
</organism>
<feature type="transmembrane region" description="Helical" evidence="5">
    <location>
        <begin position="143"/>
        <end position="165"/>
    </location>
</feature>
<sequence length="218" mass="24344">MEIEITEISRRLIAGFLIYIAAGIRFYYEAKTKVRPVRTETVRHLPVARSAATISSWSWFMMLMITPIPGVIPLDSVEITPPLLARALDVTGATLLALATVMFYACHRALGEFWAGAPGLKRDHGLADTGPYRYIRHPMYTSFFLGYVAAACLLRSWPFLIPIVFAPGFYVMARVEEGILGAHFGEIYATYCRTRGMFLPRFVSDKARLDPLGRGSSS</sequence>
<evidence type="ECO:0000256" key="1">
    <source>
        <dbReference type="ARBA" id="ARBA00004127"/>
    </source>
</evidence>
<dbReference type="Pfam" id="PF04191">
    <property type="entry name" value="PEMT"/>
    <property type="match status" value="1"/>
</dbReference>
<feature type="transmembrane region" description="Helical" evidence="5">
    <location>
        <begin position="84"/>
        <end position="105"/>
    </location>
</feature>
<evidence type="ECO:0000256" key="3">
    <source>
        <dbReference type="ARBA" id="ARBA00022989"/>
    </source>
</evidence>
<name>A0ABZ2MBP0_9BACT</name>
<dbReference type="Gene3D" id="1.20.120.1630">
    <property type="match status" value="1"/>
</dbReference>
<feature type="transmembrane region" description="Helical" evidence="5">
    <location>
        <begin position="51"/>
        <end position="72"/>
    </location>
</feature>
<feature type="transmembrane region" description="Helical" evidence="5">
    <location>
        <begin position="12"/>
        <end position="30"/>
    </location>
</feature>
<dbReference type="EMBL" id="CP089984">
    <property type="protein sequence ID" value="WXB19935.1"/>
    <property type="molecule type" value="Genomic_DNA"/>
</dbReference>
<evidence type="ECO:0000313" key="7">
    <source>
        <dbReference type="Proteomes" id="UP001370348"/>
    </source>
</evidence>
<dbReference type="Proteomes" id="UP001370348">
    <property type="component" value="Chromosome"/>
</dbReference>
<evidence type="ECO:0000256" key="4">
    <source>
        <dbReference type="ARBA" id="ARBA00023136"/>
    </source>
</evidence>
<dbReference type="InterPro" id="IPR052527">
    <property type="entry name" value="Metal_cation-efflux_comp"/>
</dbReference>
<keyword evidence="2 5" id="KW-0812">Transmembrane</keyword>
<keyword evidence="4 5" id="KW-0472">Membrane</keyword>
<protein>
    <submittedName>
        <fullName evidence="6">Isoprenylcysteine carboxylmethyltransferase family protein</fullName>
    </submittedName>
</protein>
<evidence type="ECO:0000256" key="2">
    <source>
        <dbReference type="ARBA" id="ARBA00022692"/>
    </source>
</evidence>
<dbReference type="PANTHER" id="PTHR43847">
    <property type="entry name" value="BLL3993 PROTEIN"/>
    <property type="match status" value="1"/>
</dbReference>
<evidence type="ECO:0000313" key="6">
    <source>
        <dbReference type="EMBL" id="WXB19935.1"/>
    </source>
</evidence>
<dbReference type="InterPro" id="IPR007318">
    <property type="entry name" value="Phopholipid_MeTrfase"/>
</dbReference>
<reference evidence="6 7" key="1">
    <citation type="submission" date="2021-12" db="EMBL/GenBank/DDBJ databases">
        <title>Discovery of the Pendulisporaceae a myxobacterial family with distinct sporulation behavior and unique specialized metabolism.</title>
        <authorList>
            <person name="Garcia R."/>
            <person name="Popoff A."/>
            <person name="Bader C.D."/>
            <person name="Loehr J."/>
            <person name="Walesch S."/>
            <person name="Walt C."/>
            <person name="Boldt J."/>
            <person name="Bunk B."/>
            <person name="Haeckl F.J.F.P.J."/>
            <person name="Gunesch A.P."/>
            <person name="Birkelbach J."/>
            <person name="Nuebel U."/>
            <person name="Pietschmann T."/>
            <person name="Bach T."/>
            <person name="Mueller R."/>
        </authorList>
    </citation>
    <scope>NUCLEOTIDE SEQUENCE [LARGE SCALE GENOMIC DNA]</scope>
    <source>
        <strain evidence="6 7">MSr11954</strain>
    </source>
</reference>
<proteinExistence type="predicted"/>